<proteinExistence type="predicted"/>
<feature type="compositionally biased region" description="Low complexity" evidence="1">
    <location>
        <begin position="1"/>
        <end position="13"/>
    </location>
</feature>
<comment type="caution">
    <text evidence="3">The sequence shown here is derived from an EMBL/GenBank/DDBJ whole genome shotgun (WGS) entry which is preliminary data.</text>
</comment>
<dbReference type="InterPro" id="IPR004827">
    <property type="entry name" value="bZIP"/>
</dbReference>
<feature type="region of interest" description="Disordered" evidence="1">
    <location>
        <begin position="324"/>
        <end position="376"/>
    </location>
</feature>
<evidence type="ECO:0000313" key="3">
    <source>
        <dbReference type="EMBL" id="KAL3757194.1"/>
    </source>
</evidence>
<dbReference type="CDD" id="cd14686">
    <property type="entry name" value="bZIP"/>
    <property type="match status" value="1"/>
</dbReference>
<feature type="domain" description="BZIP" evidence="2">
    <location>
        <begin position="80"/>
        <end position="94"/>
    </location>
</feature>
<evidence type="ECO:0000313" key="4">
    <source>
        <dbReference type="Proteomes" id="UP001530293"/>
    </source>
</evidence>
<feature type="region of interest" description="Disordered" evidence="1">
    <location>
        <begin position="1"/>
        <end position="96"/>
    </location>
</feature>
<dbReference type="PROSITE" id="PS00036">
    <property type="entry name" value="BZIP_BASIC"/>
    <property type="match status" value="1"/>
</dbReference>
<dbReference type="InterPro" id="IPR046347">
    <property type="entry name" value="bZIP_sf"/>
</dbReference>
<keyword evidence="4" id="KW-1185">Reference proteome</keyword>
<sequence length="396" mass="43287">MPAAAAAAAPKPALSKKKPVHSNSKKRKVSTDAPDDLLQQQPSSNKKKSPLFNVPQNRYAPPDFSTMTPDEISEWRKEQRRLRNRESAAASRNKNRAKLDELEGEANYWKSKYYEMECKMRIMEHQIEVLTKLCQQQSKNQDQASLLLPPQTVVSHPNSPNNDSNTIRPSILPNTVTSSLAPPPLLPLFDNSSHHVVAVPNLLSPTSAPRFSEPRNHSLVENPKVTDATTLATTSSDVTAAEDTNLNYLPAVKITGANCDSSFVDTIHPQQQLNEVVVQEQEQTLLFEIPKSDSTVMSKSSGEGGEIVGCALASSSSEDVIQDEGAVQSSSESTSTTTQGGSNDDVEVWHEVTSIELSASDATTSSSSEDDTTDDEDFLDLLANTLDDEFDLDLMF</sequence>
<evidence type="ECO:0000256" key="1">
    <source>
        <dbReference type="SAM" id="MobiDB-lite"/>
    </source>
</evidence>
<evidence type="ECO:0000259" key="2">
    <source>
        <dbReference type="PROSITE" id="PS00036"/>
    </source>
</evidence>
<feature type="compositionally biased region" description="Low complexity" evidence="1">
    <location>
        <begin position="356"/>
        <end position="367"/>
    </location>
</feature>
<dbReference type="SMART" id="SM00338">
    <property type="entry name" value="BRLZ"/>
    <property type="match status" value="1"/>
</dbReference>
<dbReference type="EMBL" id="JALLBG020000271">
    <property type="protein sequence ID" value="KAL3757194.1"/>
    <property type="molecule type" value="Genomic_DNA"/>
</dbReference>
<dbReference type="AlphaFoldDB" id="A0ABD3LZK7"/>
<feature type="compositionally biased region" description="Low complexity" evidence="1">
    <location>
        <begin position="328"/>
        <end position="342"/>
    </location>
</feature>
<name>A0ABD3LZK7_9STRA</name>
<protein>
    <recommendedName>
        <fullName evidence="2">BZIP domain-containing protein</fullName>
    </recommendedName>
</protein>
<organism evidence="3 4">
    <name type="scientific">Discostella pseudostelligera</name>
    <dbReference type="NCBI Taxonomy" id="259834"/>
    <lineage>
        <taxon>Eukaryota</taxon>
        <taxon>Sar</taxon>
        <taxon>Stramenopiles</taxon>
        <taxon>Ochrophyta</taxon>
        <taxon>Bacillariophyta</taxon>
        <taxon>Coscinodiscophyceae</taxon>
        <taxon>Thalassiosirophycidae</taxon>
        <taxon>Stephanodiscales</taxon>
        <taxon>Stephanodiscaceae</taxon>
        <taxon>Discostella</taxon>
    </lineage>
</organism>
<gene>
    <name evidence="3" type="ORF">ACHAWU_007999</name>
</gene>
<accession>A0ABD3LZK7</accession>
<feature type="compositionally biased region" description="Basic residues" evidence="1">
    <location>
        <begin position="14"/>
        <end position="28"/>
    </location>
</feature>
<reference evidence="3 4" key="1">
    <citation type="submission" date="2024-10" db="EMBL/GenBank/DDBJ databases">
        <title>Updated reference genomes for cyclostephanoid diatoms.</title>
        <authorList>
            <person name="Roberts W.R."/>
            <person name="Alverson A.J."/>
        </authorList>
    </citation>
    <scope>NUCLEOTIDE SEQUENCE [LARGE SCALE GENOMIC DNA]</scope>
    <source>
        <strain evidence="3 4">AJA232-27</strain>
    </source>
</reference>
<dbReference type="Proteomes" id="UP001530293">
    <property type="component" value="Unassembled WGS sequence"/>
</dbReference>
<dbReference type="SUPFAM" id="SSF57959">
    <property type="entry name" value="Leucine zipper domain"/>
    <property type="match status" value="1"/>
</dbReference>